<evidence type="ECO:0000256" key="1">
    <source>
        <dbReference type="SAM" id="SignalP"/>
    </source>
</evidence>
<dbReference type="AlphaFoldDB" id="A0A5M3PIN4"/>
<gene>
    <name evidence="2" type="ORF">MS5N3_01490</name>
</gene>
<protein>
    <submittedName>
        <fullName evidence="2">Uncharacterized protein</fullName>
    </submittedName>
</protein>
<name>A0A5M3PIN4_9GAMM</name>
<dbReference type="RefSeq" id="WP_153633505.1">
    <property type="nucleotide sequence ID" value="NZ_BGZH01000001.1"/>
</dbReference>
<accession>A0A5M3PIN4</accession>
<proteinExistence type="predicted"/>
<reference evidence="2 3" key="1">
    <citation type="journal article" date="2019" name="J. Gen. Appl. Microbiol.">
        <title>Aerobic degradation of cis-dichloroethene by the marine bacterium Marinobacter salsuginis strain 5N-3.</title>
        <authorList>
            <person name="Inoue Y."/>
            <person name="Fukunaga Y."/>
            <person name="Katsumata H."/>
            <person name="Ohji S."/>
            <person name="Hosoyama A."/>
            <person name="Mori K."/>
            <person name="Ando K."/>
        </authorList>
    </citation>
    <scope>NUCLEOTIDE SEQUENCE [LARGE SCALE GENOMIC DNA]</scope>
    <source>
        <strain evidence="2 3">5N-3</strain>
    </source>
</reference>
<feature type="chain" id="PRO_5024389706" evidence="1">
    <location>
        <begin position="26"/>
        <end position="200"/>
    </location>
</feature>
<organism evidence="2 3">
    <name type="scientific">Marinobacter salsuginis</name>
    <dbReference type="NCBI Taxonomy" id="418719"/>
    <lineage>
        <taxon>Bacteria</taxon>
        <taxon>Pseudomonadati</taxon>
        <taxon>Pseudomonadota</taxon>
        <taxon>Gammaproteobacteria</taxon>
        <taxon>Pseudomonadales</taxon>
        <taxon>Marinobacteraceae</taxon>
        <taxon>Marinobacter</taxon>
    </lineage>
</organism>
<keyword evidence="3" id="KW-1185">Reference proteome</keyword>
<evidence type="ECO:0000313" key="3">
    <source>
        <dbReference type="Proteomes" id="UP000340077"/>
    </source>
</evidence>
<evidence type="ECO:0000313" key="2">
    <source>
        <dbReference type="EMBL" id="GBO82698.1"/>
    </source>
</evidence>
<sequence length="200" mass="22022">MSYLRNLFPKFLLVGMVFFASSAYSQGQVKVQIPEDSAIADGKLTKEELAKFAVVGQRQLVHLIERATDEYSALLENSAPNMPAAWMLMDDGETVKRINLDGQVDGSPAQVRILVYRAALKSIARRGKINAAVILYTGKVDTAGSSEALVIEHEHRLGISGNKVIPFEVVEGKVKYSAPVTREKPYQMFYDEDATPDGQS</sequence>
<keyword evidence="1" id="KW-0732">Signal</keyword>
<feature type="signal peptide" evidence="1">
    <location>
        <begin position="1"/>
        <end position="25"/>
    </location>
</feature>
<dbReference type="Proteomes" id="UP000340077">
    <property type="component" value="Unassembled WGS sequence"/>
</dbReference>
<dbReference type="EMBL" id="BGZH01000001">
    <property type="protein sequence ID" value="GBO82698.1"/>
    <property type="molecule type" value="Genomic_DNA"/>
</dbReference>
<comment type="caution">
    <text evidence="2">The sequence shown here is derived from an EMBL/GenBank/DDBJ whole genome shotgun (WGS) entry which is preliminary data.</text>
</comment>